<comment type="caution">
    <text evidence="2">The sequence shown here is derived from an EMBL/GenBank/DDBJ whole genome shotgun (WGS) entry which is preliminary data.</text>
</comment>
<evidence type="ECO:0000313" key="3">
    <source>
        <dbReference type="Proteomes" id="UP001256547"/>
    </source>
</evidence>
<sequence>MEFKTTEAHRKASQRYRKENKETERINSYRRTAKLYLTKHSNYSELLEFQKYIFDRMNQIIDSPEITEDERLELIEIYRKLLAEFKKRGN</sequence>
<accession>A0ABU3ER74</accession>
<evidence type="ECO:0000256" key="1">
    <source>
        <dbReference type="SAM" id="MobiDB-lite"/>
    </source>
</evidence>
<feature type="region of interest" description="Disordered" evidence="1">
    <location>
        <begin position="1"/>
        <end position="24"/>
    </location>
</feature>
<evidence type="ECO:0000313" key="2">
    <source>
        <dbReference type="EMBL" id="MDT2597359.1"/>
    </source>
</evidence>
<proteinExistence type="predicted"/>
<organism evidence="2 3">
    <name type="scientific">Enterococcus dongliensis</name>
    <dbReference type="NCBI Taxonomy" id="2559925"/>
    <lineage>
        <taxon>Bacteria</taxon>
        <taxon>Bacillati</taxon>
        <taxon>Bacillota</taxon>
        <taxon>Bacilli</taxon>
        <taxon>Lactobacillales</taxon>
        <taxon>Enterococcaceae</taxon>
        <taxon>Enterococcus</taxon>
    </lineage>
</organism>
<protein>
    <recommendedName>
        <fullName evidence="4">Phage protein</fullName>
    </recommendedName>
</protein>
<evidence type="ECO:0008006" key="4">
    <source>
        <dbReference type="Google" id="ProtNLM"/>
    </source>
</evidence>
<reference evidence="2 3" key="1">
    <citation type="submission" date="2023-03" db="EMBL/GenBank/DDBJ databases">
        <authorList>
            <person name="Shen W."/>
            <person name="Cai J."/>
        </authorList>
    </citation>
    <scope>NUCLEOTIDE SEQUENCE [LARGE SCALE GENOMIC DNA]</scope>
    <source>
        <strain evidence="2 3">P72-2</strain>
    </source>
</reference>
<gene>
    <name evidence="2" type="ORF">P7D39_10140</name>
</gene>
<keyword evidence="3" id="KW-1185">Reference proteome</keyword>
<dbReference type="RefSeq" id="WP_311924800.1">
    <property type="nucleotide sequence ID" value="NZ_JARPYR010000020.1"/>
</dbReference>
<name>A0ABU3ER74_9ENTE</name>
<dbReference type="EMBL" id="JARPYR010000020">
    <property type="protein sequence ID" value="MDT2597359.1"/>
    <property type="molecule type" value="Genomic_DNA"/>
</dbReference>
<dbReference type="Proteomes" id="UP001256547">
    <property type="component" value="Unassembled WGS sequence"/>
</dbReference>